<dbReference type="InterPro" id="IPR036429">
    <property type="entry name" value="SpoA-like_sf"/>
</dbReference>
<gene>
    <name evidence="3" type="ORF">C0Z19_18080</name>
</gene>
<dbReference type="PANTHER" id="PTHR30034:SF5">
    <property type="entry name" value="SECRETION SYSTEM APPARATUS PROTEIN SSAQ"/>
    <property type="match status" value="1"/>
</dbReference>
<protein>
    <submittedName>
        <fullName evidence="3">YscQ/HrcQ family type III secretion apparatus protein</fullName>
    </submittedName>
</protein>
<dbReference type="SUPFAM" id="SSF101801">
    <property type="entry name" value="Surface presentation of antigens (SPOA)"/>
    <property type="match status" value="1"/>
</dbReference>
<dbReference type="Proteomes" id="UP000235347">
    <property type="component" value="Unassembled WGS sequence"/>
</dbReference>
<dbReference type="InterPro" id="IPR001543">
    <property type="entry name" value="FliN-like_C"/>
</dbReference>
<dbReference type="Pfam" id="PF01052">
    <property type="entry name" value="FliMN_C"/>
    <property type="match status" value="1"/>
</dbReference>
<organism evidence="3 4">
    <name type="scientific">Trinickia soli</name>
    <dbReference type="NCBI Taxonomy" id="380675"/>
    <lineage>
        <taxon>Bacteria</taxon>
        <taxon>Pseudomonadati</taxon>
        <taxon>Pseudomonadota</taxon>
        <taxon>Betaproteobacteria</taxon>
        <taxon>Burkholderiales</taxon>
        <taxon>Burkholderiaceae</taxon>
        <taxon>Trinickia</taxon>
    </lineage>
</organism>
<dbReference type="PANTHER" id="PTHR30034">
    <property type="entry name" value="FLAGELLAR MOTOR SWITCH PROTEIN FLIM"/>
    <property type="match status" value="1"/>
</dbReference>
<sequence>MRTHAYLRPSYAHGRDAARVRMNRASAPSASRLPLRRIDSLANARHRLAQPYRIVRRLPSGDDAQWLLRRDEGPAVPLNEGLALSTRFGPVLAFDYGPLLLACGGIDIGDRVRSDAGLAQARYAFAALPSTLQRALGEPTVADARAGTALHEGPTVAVNLLLRLPSIRLTMRLLLTVDGLHALLDSGEWERAPLPLSIPAWLARIDAAIPFFAGHTTLPLHECDALMRGDVVRLAESSFDVAGCTVVCVGACRLHLRWFDGQRCFEVQGMSHDADHSRDEVELHAADADADAAAFSDHQEDENESSPRGASATIDLAAIPIRLSFSLGTLALTVGELAALGPGSLLKLAHSLPPHVTIAANGVPVGTGELVDLDGQLAVEITDWARGNARSLEP</sequence>
<dbReference type="InterPro" id="IPR013385">
    <property type="entry name" value="T3SS_SpaO/YscQ/SpaO"/>
</dbReference>
<dbReference type="GO" id="GO:0030254">
    <property type="term" value="P:protein secretion by the type III secretion system"/>
    <property type="evidence" value="ECO:0007669"/>
    <property type="project" value="InterPro"/>
</dbReference>
<comment type="similarity">
    <text evidence="1">Belongs to the FliN/MopA/SpaO family.</text>
</comment>
<dbReference type="GO" id="GO:0071978">
    <property type="term" value="P:bacterial-type flagellum-dependent swarming motility"/>
    <property type="evidence" value="ECO:0007669"/>
    <property type="project" value="TreeGrafter"/>
</dbReference>
<comment type="caution">
    <text evidence="3">The sequence shown here is derived from an EMBL/GenBank/DDBJ whole genome shotgun (WGS) entry which is preliminary data.</text>
</comment>
<dbReference type="EMBL" id="PNYB01000015">
    <property type="protein sequence ID" value="PMS21875.1"/>
    <property type="molecule type" value="Genomic_DNA"/>
</dbReference>
<reference evidence="3 4" key="1">
    <citation type="submission" date="2018-01" db="EMBL/GenBank/DDBJ databases">
        <title>Whole genome analyses suggest that Burkholderia sensu lato contains two further novel genera in the rhizoxinica-symbiotica group Mycetohabitans gen. nov., and Trinickia gen. nov.: implications for the evolution of diazotrophy and nodulation in the Burkholderiaceae.</title>
        <authorList>
            <person name="Estrada-de los Santos P."/>
            <person name="Palmer M."/>
            <person name="Chavez-Ramirez B."/>
            <person name="Beukes C."/>
            <person name="Steenkamp E.T."/>
            <person name="Hirsch A.M."/>
            <person name="Manyaka P."/>
            <person name="Maluk M."/>
            <person name="Lafos M."/>
            <person name="Crook M."/>
            <person name="Gross E."/>
            <person name="Simon M.F."/>
            <person name="Bueno dos Reis Junior F."/>
            <person name="Poole P.S."/>
            <person name="Venter S.N."/>
            <person name="James E.K."/>
        </authorList>
    </citation>
    <scope>NUCLEOTIDE SEQUENCE [LARGE SCALE GENOMIC DNA]</scope>
    <source>
        <strain evidence="3 4">GP25-8</strain>
    </source>
</reference>
<name>A0A2N7VXJ4_9BURK</name>
<keyword evidence="4" id="KW-1185">Reference proteome</keyword>
<dbReference type="InterPro" id="IPR001172">
    <property type="entry name" value="FliN_T3SS_HrcQb"/>
</dbReference>
<accession>A0A2N7VXJ4</accession>
<dbReference type="GO" id="GO:0003774">
    <property type="term" value="F:cytoskeletal motor activity"/>
    <property type="evidence" value="ECO:0007669"/>
    <property type="project" value="InterPro"/>
</dbReference>
<dbReference type="PRINTS" id="PR00956">
    <property type="entry name" value="FLGMOTORFLIN"/>
</dbReference>
<dbReference type="Gene3D" id="2.30.330.10">
    <property type="entry name" value="SpoA-like"/>
    <property type="match status" value="1"/>
</dbReference>
<proteinExistence type="inferred from homology"/>
<dbReference type="GO" id="GO:0009425">
    <property type="term" value="C:bacterial-type flagellum basal body"/>
    <property type="evidence" value="ECO:0007669"/>
    <property type="project" value="InterPro"/>
</dbReference>
<dbReference type="AlphaFoldDB" id="A0A2N7VXJ4"/>
<evidence type="ECO:0000256" key="1">
    <source>
        <dbReference type="ARBA" id="ARBA00009226"/>
    </source>
</evidence>
<feature type="domain" description="Flagellar motor switch protein FliN-like C-terminal" evidence="2">
    <location>
        <begin position="316"/>
        <end position="384"/>
    </location>
</feature>
<dbReference type="NCBIfam" id="TIGR02551">
    <property type="entry name" value="SpaO_YscQ"/>
    <property type="match status" value="1"/>
</dbReference>
<evidence type="ECO:0000313" key="4">
    <source>
        <dbReference type="Proteomes" id="UP000235347"/>
    </source>
</evidence>
<dbReference type="GO" id="GO:0050918">
    <property type="term" value="P:positive chemotaxis"/>
    <property type="evidence" value="ECO:0007669"/>
    <property type="project" value="TreeGrafter"/>
</dbReference>
<evidence type="ECO:0000259" key="2">
    <source>
        <dbReference type="Pfam" id="PF01052"/>
    </source>
</evidence>
<evidence type="ECO:0000313" key="3">
    <source>
        <dbReference type="EMBL" id="PMS21875.1"/>
    </source>
</evidence>